<accession>A0A4R2KLA5</accession>
<evidence type="ECO:0000313" key="4">
    <source>
        <dbReference type="Proteomes" id="UP000295142"/>
    </source>
</evidence>
<protein>
    <recommendedName>
        <fullName evidence="5">Tetratricopeptide repeat protein</fullName>
    </recommendedName>
</protein>
<dbReference type="Proteomes" id="UP000295142">
    <property type="component" value="Unassembled WGS sequence"/>
</dbReference>
<keyword evidence="2" id="KW-0732">Signal</keyword>
<dbReference type="EMBL" id="SLWW01000002">
    <property type="protein sequence ID" value="TCO73372.1"/>
    <property type="molecule type" value="Genomic_DNA"/>
</dbReference>
<sequence length="750" mass="79569">MQRALLLVLFLLFGMPAAAQTVAIRSGEHADFSRLVFEVPPDETWTLGRGPDGYLLRFDNPDLDFAFGGIFNLIPRTRLVEIGLAEPGIVALRVSRDVHAEAFTLRPGIVVLDLRDGPAPGDSPFERPLISEDVAPPAETRPTVRVPQVRLPLDAGRRATALVVGRFIPPKVPDLAAATDPRVADARSELMKQIGRAAAQGLLEPADIAPAPALHPPGHQGHDSAEASDPPPEPSLPGLGDRPNMHVETSIDRGYGPGANGQDRSALGDPCYPDSYFDLASWGAHLPPAALIADRRGSLLNMRDAADPDGAGNLVRAYLALGFGAEARAVIDTVGLDTPPAAIWRQLGAIIDSGLADTPELFDGQISCPSRAALWAALARPQIPSVSDVDEAAVIRGFSELPLHLRRHLGPILAERFLSSGETAAATRVRNAVARAGDKTRSGELTLVEARLDLSQGETDSAEARIAEVLSEGGPSSPEAIVLQLETDLAAGQVPEADALALAEALAYERRGTALGSRLLELAIRGHAARGNFATAFGMLVHHGLDTREELVSDLVRGLAGQGDDAELLRQAFVGVLARPEVSVVPNARFAVADRLLRLGFAARAEEIVAMIPPQGTSQERLVRARLALAAGRPEQATQYLSEVDTPEADLLRAEAARSRGDLAMAADYYAAAGETGKQAELAWRDRDWSTVEAKGPETQSGYAVLRQQTPAASFDPAAEPSLSGARALLEGSEAMRDRLKDLLVSSGPR</sequence>
<proteinExistence type="predicted"/>
<evidence type="ECO:0000256" key="2">
    <source>
        <dbReference type="SAM" id="SignalP"/>
    </source>
</evidence>
<feature type="chain" id="PRO_5020554670" description="Tetratricopeptide repeat protein" evidence="2">
    <location>
        <begin position="20"/>
        <end position="750"/>
    </location>
</feature>
<gene>
    <name evidence="3" type="ORF">EV655_102136</name>
</gene>
<feature type="region of interest" description="Disordered" evidence="1">
    <location>
        <begin position="208"/>
        <end position="267"/>
    </location>
</feature>
<name>A0A4R2KLA5_9RHOB</name>
<feature type="signal peptide" evidence="2">
    <location>
        <begin position="1"/>
        <end position="19"/>
    </location>
</feature>
<evidence type="ECO:0000313" key="3">
    <source>
        <dbReference type="EMBL" id="TCO73372.1"/>
    </source>
</evidence>
<organism evidence="3 4">
    <name type="scientific">Rhodovulum euryhalinum</name>
    <dbReference type="NCBI Taxonomy" id="35805"/>
    <lineage>
        <taxon>Bacteria</taxon>
        <taxon>Pseudomonadati</taxon>
        <taxon>Pseudomonadota</taxon>
        <taxon>Alphaproteobacteria</taxon>
        <taxon>Rhodobacterales</taxon>
        <taxon>Paracoccaceae</taxon>
        <taxon>Rhodovulum</taxon>
    </lineage>
</organism>
<evidence type="ECO:0000256" key="1">
    <source>
        <dbReference type="SAM" id="MobiDB-lite"/>
    </source>
</evidence>
<dbReference type="AlphaFoldDB" id="A0A4R2KLA5"/>
<reference evidence="3 4" key="1">
    <citation type="submission" date="2019-03" db="EMBL/GenBank/DDBJ databases">
        <title>Genomic Encyclopedia of Type Strains, Phase IV (KMG-IV): sequencing the most valuable type-strain genomes for metagenomic binning, comparative biology and taxonomic classification.</title>
        <authorList>
            <person name="Goeker M."/>
        </authorList>
    </citation>
    <scope>NUCLEOTIDE SEQUENCE [LARGE SCALE GENOMIC DNA]</scope>
    <source>
        <strain evidence="3 4">DSM 4868</strain>
    </source>
</reference>
<keyword evidence="4" id="KW-1185">Reference proteome</keyword>
<comment type="caution">
    <text evidence="3">The sequence shown here is derived from an EMBL/GenBank/DDBJ whole genome shotgun (WGS) entry which is preliminary data.</text>
</comment>
<evidence type="ECO:0008006" key="5">
    <source>
        <dbReference type="Google" id="ProtNLM"/>
    </source>
</evidence>